<dbReference type="PANTHER" id="PTHR30337:SF0">
    <property type="entry name" value="NUCLEASE SBCCD SUBUNIT D"/>
    <property type="match status" value="1"/>
</dbReference>
<sequence>MKMIHTADWHLGKRLNGHSFLEDQRHVLKQFVDAMEEEQPDVIVIAGDIYDTAHPNKSVVTLFEETIQQLNLKMHIPIVMINGNHDSKERLSYGASWFNNSQLFIRTTLASFFEPILFEDVALYTLPFFTVSEAREYLEEQVESYEEAVKKFVQRVQSQLDVTKKNVLVGHFTLNGAPKSDSERDLTIGTIEAVSPKYLEGFDSVLLGHIHHPFALDYDHIFYSGSLLQYSFSEVNQAKGYRVIEWHADGMQQTFKRFVPQYELEVVEGTYEDVVNGRFERKSDNSYFHFKLREMHHVTEPMQKLKQLYPNTLALTPEVFVASVSTEQTPHIKQLQPMTIINQFYEMHTDTSLSDIQQAYLETLMTEQREGN</sequence>
<dbReference type="CDD" id="cd00840">
    <property type="entry name" value="MPP_Mre11_N"/>
    <property type="match status" value="1"/>
</dbReference>
<organism evidence="14 16">
    <name type="scientific">Staphylococcus microti</name>
    <dbReference type="NCBI Taxonomy" id="569857"/>
    <lineage>
        <taxon>Bacteria</taxon>
        <taxon>Bacillati</taxon>
        <taxon>Bacillota</taxon>
        <taxon>Bacilli</taxon>
        <taxon>Bacillales</taxon>
        <taxon>Staphylococcaceae</taxon>
        <taxon>Staphylococcus</taxon>
    </lineage>
</organism>
<reference evidence="14 16" key="2">
    <citation type="submission" date="2018-06" db="EMBL/GenBank/DDBJ databases">
        <authorList>
            <consortium name="Pathogen Informatics"/>
            <person name="Doyle S."/>
        </authorList>
    </citation>
    <scope>NUCLEOTIDE SEQUENCE [LARGE SCALE GENOMIC DNA]</scope>
    <source>
        <strain evidence="14 16">NCTC13832</strain>
    </source>
</reference>
<keyword evidence="7 10" id="KW-0378">Hydrolase</keyword>
<keyword evidence="5 10" id="KW-0540">Nuclease</keyword>
<comment type="subunit">
    <text evidence="2 10">Heterodimer of SbcC and SbcD.</text>
</comment>
<evidence type="ECO:0000313" key="14">
    <source>
        <dbReference type="EMBL" id="SUM57712.1"/>
    </source>
</evidence>
<reference evidence="13 15" key="1">
    <citation type="submission" date="2015-01" db="EMBL/GenBank/DDBJ databases">
        <authorList>
            <person name="Guo J."/>
        </authorList>
    </citation>
    <scope>NUCLEOTIDE SEQUENCE [LARGE SCALE GENOMIC DNA]</scope>
    <source>
        <strain evidence="13 15">DSM 22147</strain>
    </source>
</reference>
<evidence type="ECO:0000259" key="11">
    <source>
        <dbReference type="Pfam" id="PF00149"/>
    </source>
</evidence>
<dbReference type="InterPro" id="IPR041796">
    <property type="entry name" value="Mre11_N"/>
</dbReference>
<keyword evidence="9 10" id="KW-0233">DNA recombination</keyword>
<dbReference type="PANTHER" id="PTHR30337">
    <property type="entry name" value="COMPONENT OF ATP-DEPENDENT DSDNA EXONUCLEASE"/>
    <property type="match status" value="1"/>
</dbReference>
<evidence type="ECO:0000313" key="13">
    <source>
        <dbReference type="EMBL" id="KIX89738.1"/>
    </source>
</evidence>
<dbReference type="RefSeq" id="WP_044361709.1">
    <property type="nucleotide sequence ID" value="NZ_JXWY01000175.1"/>
</dbReference>
<dbReference type="Pfam" id="PF12320">
    <property type="entry name" value="SbcD_C"/>
    <property type="match status" value="1"/>
</dbReference>
<dbReference type="EMBL" id="JXWY01000175">
    <property type="protein sequence ID" value="KIX89738.1"/>
    <property type="molecule type" value="Genomic_DNA"/>
</dbReference>
<keyword evidence="8 10" id="KW-0269">Exonuclease</keyword>
<dbReference type="Proteomes" id="UP000032366">
    <property type="component" value="Unassembled WGS sequence"/>
</dbReference>
<evidence type="ECO:0000256" key="6">
    <source>
        <dbReference type="ARBA" id="ARBA00022759"/>
    </source>
</evidence>
<feature type="domain" description="Nuclease SbcCD subunit D C-terminal" evidence="12">
    <location>
        <begin position="263"/>
        <end position="348"/>
    </location>
</feature>
<dbReference type="GO" id="GO:0004519">
    <property type="term" value="F:endonuclease activity"/>
    <property type="evidence" value="ECO:0007669"/>
    <property type="project" value="UniProtKB-KW"/>
</dbReference>
<evidence type="ECO:0000256" key="9">
    <source>
        <dbReference type="ARBA" id="ARBA00023172"/>
    </source>
</evidence>
<dbReference type="GO" id="GO:0006310">
    <property type="term" value="P:DNA recombination"/>
    <property type="evidence" value="ECO:0007669"/>
    <property type="project" value="UniProtKB-KW"/>
</dbReference>
<evidence type="ECO:0000256" key="3">
    <source>
        <dbReference type="ARBA" id="ARBA00013365"/>
    </source>
</evidence>
<evidence type="ECO:0000256" key="8">
    <source>
        <dbReference type="ARBA" id="ARBA00022839"/>
    </source>
</evidence>
<dbReference type="InterPro" id="IPR053381">
    <property type="entry name" value="SbcCD_nuclease"/>
</dbReference>
<dbReference type="InterPro" id="IPR026843">
    <property type="entry name" value="SbcD_C"/>
</dbReference>
<dbReference type="NCBIfam" id="TIGR00619">
    <property type="entry name" value="sbcd"/>
    <property type="match status" value="1"/>
</dbReference>
<accession>A0A0D6XPJ2</accession>
<comment type="similarity">
    <text evidence="1 10">Belongs to the SbcD family.</text>
</comment>
<evidence type="ECO:0000256" key="10">
    <source>
        <dbReference type="RuleBase" id="RU363069"/>
    </source>
</evidence>
<dbReference type="InterPro" id="IPR004593">
    <property type="entry name" value="SbcD"/>
</dbReference>
<evidence type="ECO:0000256" key="1">
    <source>
        <dbReference type="ARBA" id="ARBA00010555"/>
    </source>
</evidence>
<evidence type="ECO:0000256" key="7">
    <source>
        <dbReference type="ARBA" id="ARBA00022801"/>
    </source>
</evidence>
<dbReference type="AlphaFoldDB" id="A0A0D6XPJ2"/>
<keyword evidence="4 10" id="KW-0235">DNA replication</keyword>
<dbReference type="OrthoDB" id="9773856at2"/>
<evidence type="ECO:0000256" key="4">
    <source>
        <dbReference type="ARBA" id="ARBA00022705"/>
    </source>
</evidence>
<dbReference type="InterPro" id="IPR050535">
    <property type="entry name" value="DNA_Repair-Maintenance_Comp"/>
</dbReference>
<dbReference type="EMBL" id="UHDT01000001">
    <property type="protein sequence ID" value="SUM57712.1"/>
    <property type="molecule type" value="Genomic_DNA"/>
</dbReference>
<dbReference type="GO" id="GO:0008408">
    <property type="term" value="F:3'-5' exonuclease activity"/>
    <property type="evidence" value="ECO:0007669"/>
    <property type="project" value="InterPro"/>
</dbReference>
<comment type="function">
    <text evidence="10">SbcCD cleaves DNA hairpin structures. These structures can inhibit DNA replication and are intermediates in certain DNA recombination reactions. The complex acts as a 3'-&gt;5' double strand exonuclease that can open hairpins. It also has a 5' single-strand endonuclease activity.</text>
</comment>
<evidence type="ECO:0000256" key="2">
    <source>
        <dbReference type="ARBA" id="ARBA00011322"/>
    </source>
</evidence>
<evidence type="ECO:0000256" key="5">
    <source>
        <dbReference type="ARBA" id="ARBA00022722"/>
    </source>
</evidence>
<protein>
    <recommendedName>
        <fullName evidence="3 10">Nuclease SbcCD subunit D</fullName>
    </recommendedName>
</protein>
<feature type="domain" description="Calcineurin-like phosphoesterase" evidence="11">
    <location>
        <begin position="1"/>
        <end position="213"/>
    </location>
</feature>
<evidence type="ECO:0000259" key="12">
    <source>
        <dbReference type="Pfam" id="PF12320"/>
    </source>
</evidence>
<keyword evidence="6 10" id="KW-0255">Endonuclease</keyword>
<dbReference type="GO" id="GO:0006260">
    <property type="term" value="P:DNA replication"/>
    <property type="evidence" value="ECO:0007669"/>
    <property type="project" value="UniProtKB-KW"/>
</dbReference>
<dbReference type="Pfam" id="PF00149">
    <property type="entry name" value="Metallophos"/>
    <property type="match status" value="1"/>
</dbReference>
<keyword evidence="15" id="KW-1185">Reference proteome</keyword>
<proteinExistence type="inferred from homology"/>
<dbReference type="SUPFAM" id="SSF56300">
    <property type="entry name" value="Metallo-dependent phosphatases"/>
    <property type="match status" value="1"/>
</dbReference>
<dbReference type="Gene3D" id="3.60.21.10">
    <property type="match status" value="1"/>
</dbReference>
<evidence type="ECO:0000313" key="15">
    <source>
        <dbReference type="Proteomes" id="UP000032366"/>
    </source>
</evidence>
<dbReference type="NCBIfam" id="NF041753">
    <property type="entry name" value="sbcd_Staph"/>
    <property type="match status" value="1"/>
</dbReference>
<dbReference type="STRING" id="569857.TP70_11295"/>
<name>A0A0D6XPJ2_9STAP</name>
<dbReference type="InterPro" id="IPR004843">
    <property type="entry name" value="Calcineurin-like_PHP"/>
</dbReference>
<dbReference type="Proteomes" id="UP000254100">
    <property type="component" value="Unassembled WGS sequence"/>
</dbReference>
<evidence type="ECO:0000313" key="16">
    <source>
        <dbReference type="Proteomes" id="UP000254100"/>
    </source>
</evidence>
<gene>
    <name evidence="14" type="primary">sbcD_1</name>
    <name evidence="10" type="synonym">sbcD</name>
    <name evidence="14" type="ORF">NCTC13832_01400</name>
    <name evidence="13" type="ORF">TP70_11295</name>
</gene>
<dbReference type="InterPro" id="IPR029052">
    <property type="entry name" value="Metallo-depent_PP-like"/>
</dbReference>